<dbReference type="SMART" id="SM00331">
    <property type="entry name" value="PP2C_SIG"/>
    <property type="match status" value="1"/>
</dbReference>
<dbReference type="SMART" id="SM00065">
    <property type="entry name" value="GAF"/>
    <property type="match status" value="1"/>
</dbReference>
<dbReference type="SUPFAM" id="SSF49879">
    <property type="entry name" value="SMAD/FHA domain"/>
    <property type="match status" value="1"/>
</dbReference>
<dbReference type="SUPFAM" id="SSF81606">
    <property type="entry name" value="PP2C-like"/>
    <property type="match status" value="1"/>
</dbReference>
<organism evidence="4 5">
    <name type="scientific">Polystyrenella longa</name>
    <dbReference type="NCBI Taxonomy" id="2528007"/>
    <lineage>
        <taxon>Bacteria</taxon>
        <taxon>Pseudomonadati</taxon>
        <taxon>Planctomycetota</taxon>
        <taxon>Planctomycetia</taxon>
        <taxon>Planctomycetales</taxon>
        <taxon>Planctomycetaceae</taxon>
        <taxon>Polystyrenella</taxon>
    </lineage>
</organism>
<dbReference type="OrthoDB" id="247273at2"/>
<dbReference type="AlphaFoldDB" id="A0A518CGV9"/>
<dbReference type="Gene3D" id="3.60.40.10">
    <property type="entry name" value="PPM-type phosphatase domain"/>
    <property type="match status" value="1"/>
</dbReference>
<dbReference type="PROSITE" id="PS51746">
    <property type="entry name" value="PPM_2"/>
    <property type="match status" value="1"/>
</dbReference>
<evidence type="ECO:0000256" key="1">
    <source>
        <dbReference type="ARBA" id="ARBA00022801"/>
    </source>
</evidence>
<dbReference type="PANTHER" id="PTHR43156">
    <property type="entry name" value="STAGE II SPORULATION PROTEIN E-RELATED"/>
    <property type="match status" value="1"/>
</dbReference>
<dbReference type="Proteomes" id="UP000317178">
    <property type="component" value="Chromosome"/>
</dbReference>
<feature type="domain" description="FHA" evidence="2">
    <location>
        <begin position="23"/>
        <end position="72"/>
    </location>
</feature>
<dbReference type="InterPro" id="IPR036457">
    <property type="entry name" value="PPM-type-like_dom_sf"/>
</dbReference>
<dbReference type="Gene3D" id="2.60.200.20">
    <property type="match status" value="1"/>
</dbReference>
<reference evidence="4 5" key="1">
    <citation type="submission" date="2019-02" db="EMBL/GenBank/DDBJ databases">
        <title>Deep-cultivation of Planctomycetes and their phenomic and genomic characterization uncovers novel biology.</title>
        <authorList>
            <person name="Wiegand S."/>
            <person name="Jogler M."/>
            <person name="Boedeker C."/>
            <person name="Pinto D."/>
            <person name="Vollmers J."/>
            <person name="Rivas-Marin E."/>
            <person name="Kohn T."/>
            <person name="Peeters S.H."/>
            <person name="Heuer A."/>
            <person name="Rast P."/>
            <person name="Oberbeckmann S."/>
            <person name="Bunk B."/>
            <person name="Jeske O."/>
            <person name="Meyerdierks A."/>
            <person name="Storesund J.E."/>
            <person name="Kallscheuer N."/>
            <person name="Luecker S."/>
            <person name="Lage O.M."/>
            <person name="Pohl T."/>
            <person name="Merkel B.J."/>
            <person name="Hornburger P."/>
            <person name="Mueller R.-W."/>
            <person name="Bruemmer F."/>
            <person name="Labrenz M."/>
            <person name="Spormann A.M."/>
            <person name="Op den Camp H."/>
            <person name="Overmann J."/>
            <person name="Amann R."/>
            <person name="Jetten M.S.M."/>
            <person name="Mascher T."/>
            <person name="Medema M.H."/>
            <person name="Devos D.P."/>
            <person name="Kaster A.-K."/>
            <person name="Ovreas L."/>
            <person name="Rohde M."/>
            <person name="Galperin M.Y."/>
            <person name="Jogler C."/>
        </authorList>
    </citation>
    <scope>NUCLEOTIDE SEQUENCE [LARGE SCALE GENOMIC DNA]</scope>
    <source>
        <strain evidence="4 5">Pla110</strain>
    </source>
</reference>
<protein>
    <submittedName>
        <fullName evidence="4">Phosphoserine phosphatase RsbU</fullName>
        <ecNumber evidence="4">3.1.3.3</ecNumber>
    </submittedName>
</protein>
<dbReference type="EMBL" id="CP036281">
    <property type="protein sequence ID" value="QDU78466.1"/>
    <property type="molecule type" value="Genomic_DNA"/>
</dbReference>
<evidence type="ECO:0000313" key="4">
    <source>
        <dbReference type="EMBL" id="QDU78466.1"/>
    </source>
</evidence>
<dbReference type="RefSeq" id="WP_144992247.1">
    <property type="nucleotide sequence ID" value="NZ_CP036281.1"/>
</dbReference>
<dbReference type="CDD" id="cd00060">
    <property type="entry name" value="FHA"/>
    <property type="match status" value="1"/>
</dbReference>
<dbReference type="InterPro" id="IPR029016">
    <property type="entry name" value="GAF-like_dom_sf"/>
</dbReference>
<dbReference type="PANTHER" id="PTHR43156:SF2">
    <property type="entry name" value="STAGE II SPORULATION PROTEIN E"/>
    <property type="match status" value="1"/>
</dbReference>
<proteinExistence type="predicted"/>
<keyword evidence="5" id="KW-1185">Reference proteome</keyword>
<dbReference type="InterPro" id="IPR008984">
    <property type="entry name" value="SMAD_FHA_dom_sf"/>
</dbReference>
<evidence type="ECO:0000259" key="2">
    <source>
        <dbReference type="PROSITE" id="PS50006"/>
    </source>
</evidence>
<dbReference type="EC" id="3.1.3.3" evidence="4"/>
<dbReference type="PROSITE" id="PS50006">
    <property type="entry name" value="FHA_DOMAIN"/>
    <property type="match status" value="1"/>
</dbReference>
<accession>A0A518CGV9</accession>
<dbReference type="Pfam" id="PF13185">
    <property type="entry name" value="GAF_2"/>
    <property type="match status" value="1"/>
</dbReference>
<keyword evidence="1 4" id="KW-0378">Hydrolase</keyword>
<dbReference type="SUPFAM" id="SSF55781">
    <property type="entry name" value="GAF domain-like"/>
    <property type="match status" value="1"/>
</dbReference>
<dbReference type="Pfam" id="PF00498">
    <property type="entry name" value="FHA"/>
    <property type="match status" value="1"/>
</dbReference>
<gene>
    <name evidence="4" type="primary">rsbU_1</name>
    <name evidence="4" type="ORF">Pla110_01700</name>
</gene>
<evidence type="ECO:0000259" key="3">
    <source>
        <dbReference type="PROSITE" id="PS51746"/>
    </source>
</evidence>
<name>A0A518CGV9_9PLAN</name>
<dbReference type="InterPro" id="IPR000253">
    <property type="entry name" value="FHA_dom"/>
</dbReference>
<sequence>MPYLILEEGSPDQEMIELDSDLILLGRHPDCAIRLNDIAVSRQHARIVKQNEQYFIEDLHSRNQTLVNGQAIQGKLRLRNKDCIKICGFSFRFRRSESSSTLLSPVGGHDSQETMRLDSRTAVDGEGSSSKIIQEALLNEGKFENDTAVIQTLKMKRPGANPVMDPARAETKLKAILEISKALGATLKLQPVMQTIMRQAFALFPQTDSVFLIMKDRQTGELTIPASKHQSHIDPKTARASKTMVELAMNSREAVLSQNSLEDSRFTSSESMQDMDASSTICVPLVEASGTVLGALQLTTSDLRETYTDEDLDVLLSVGSQVSLAIQNAYQHELLLKQHELERELEFAMRVQLGFLPSERPKVDGYEFCDYYEAAKHVGGDYFDYIHLPNERLAIVLGDVAGKGVPAALFMARLLSSTRNHLMTEISASATIEAMNAELSASDLGFRFITLVMLVLDLKTNKISLVNAGHMPPLLIDAKGEIRALGKEISGMPLGVNPDQKFRELEFELQKGDSLVLYTDGITESMNPDRELFGTHRLFASLHRSFQNMDQLIKQVVQDVDAFAHQMDQSDDMCLVALHRET</sequence>
<dbReference type="InterPro" id="IPR001932">
    <property type="entry name" value="PPM-type_phosphatase-like_dom"/>
</dbReference>
<dbReference type="KEGG" id="plon:Pla110_01700"/>
<dbReference type="GO" id="GO:0016791">
    <property type="term" value="F:phosphatase activity"/>
    <property type="evidence" value="ECO:0007669"/>
    <property type="project" value="TreeGrafter"/>
</dbReference>
<dbReference type="InterPro" id="IPR052016">
    <property type="entry name" value="Bact_Sigma-Reg"/>
</dbReference>
<dbReference type="Pfam" id="PF07228">
    <property type="entry name" value="SpoIIE"/>
    <property type="match status" value="1"/>
</dbReference>
<evidence type="ECO:0000313" key="5">
    <source>
        <dbReference type="Proteomes" id="UP000317178"/>
    </source>
</evidence>
<dbReference type="Gene3D" id="3.30.450.40">
    <property type="match status" value="1"/>
</dbReference>
<feature type="domain" description="PPM-type phosphatase" evidence="3">
    <location>
        <begin position="365"/>
        <end position="580"/>
    </location>
</feature>
<dbReference type="InterPro" id="IPR003018">
    <property type="entry name" value="GAF"/>
</dbReference>
<dbReference type="SMART" id="SM00240">
    <property type="entry name" value="FHA"/>
    <property type="match status" value="1"/>
</dbReference>